<feature type="transmembrane region" description="Helical" evidence="5">
    <location>
        <begin position="196"/>
        <end position="214"/>
    </location>
</feature>
<feature type="transmembrane region" description="Helical" evidence="5">
    <location>
        <begin position="160"/>
        <end position="184"/>
    </location>
</feature>
<evidence type="ECO:0000256" key="1">
    <source>
        <dbReference type="ARBA" id="ARBA00004141"/>
    </source>
</evidence>
<dbReference type="EMBL" id="JBHUFZ010000011">
    <property type="protein sequence ID" value="MFD1889583.1"/>
    <property type="molecule type" value="Genomic_DNA"/>
</dbReference>
<organism evidence="7 8">
    <name type="scientific">Luteococcus peritonei</name>
    <dbReference type="NCBI Taxonomy" id="88874"/>
    <lineage>
        <taxon>Bacteria</taxon>
        <taxon>Bacillati</taxon>
        <taxon>Actinomycetota</taxon>
        <taxon>Actinomycetes</taxon>
        <taxon>Propionibacteriales</taxon>
        <taxon>Propionibacteriaceae</taxon>
        <taxon>Luteococcus</taxon>
    </lineage>
</organism>
<evidence type="ECO:0000313" key="7">
    <source>
        <dbReference type="EMBL" id="MFD1889583.1"/>
    </source>
</evidence>
<dbReference type="Pfam" id="PF01061">
    <property type="entry name" value="ABC2_membrane"/>
    <property type="match status" value="1"/>
</dbReference>
<dbReference type="InterPro" id="IPR013525">
    <property type="entry name" value="ABC2_TM"/>
</dbReference>
<feature type="transmembrane region" description="Helical" evidence="5">
    <location>
        <begin position="129"/>
        <end position="154"/>
    </location>
</feature>
<dbReference type="Proteomes" id="UP001597326">
    <property type="component" value="Unassembled WGS sequence"/>
</dbReference>
<comment type="caution">
    <text evidence="7">The sequence shown here is derived from an EMBL/GenBank/DDBJ whole genome shotgun (WGS) entry which is preliminary data.</text>
</comment>
<feature type="transmembrane region" description="Helical" evidence="5">
    <location>
        <begin position="83"/>
        <end position="108"/>
    </location>
</feature>
<comment type="subcellular location">
    <subcellularLocation>
        <location evidence="1">Membrane</location>
        <topology evidence="1">Multi-pass membrane protein</topology>
    </subcellularLocation>
</comment>
<proteinExistence type="predicted"/>
<dbReference type="PANTHER" id="PTHR43229:SF6">
    <property type="entry name" value="ABC-TYPE MULTIDRUG TRANSPORT SYSTEM, PERMEASE COMPONENT"/>
    <property type="match status" value="1"/>
</dbReference>
<name>A0ABW4RVD6_9ACTN</name>
<evidence type="ECO:0000256" key="4">
    <source>
        <dbReference type="ARBA" id="ARBA00023136"/>
    </source>
</evidence>
<feature type="transmembrane region" description="Helical" evidence="5">
    <location>
        <begin position="53"/>
        <end position="71"/>
    </location>
</feature>
<keyword evidence="8" id="KW-1185">Reference proteome</keyword>
<evidence type="ECO:0000313" key="8">
    <source>
        <dbReference type="Proteomes" id="UP001597326"/>
    </source>
</evidence>
<protein>
    <submittedName>
        <fullName evidence="7">ABC transporter permease</fullName>
    </submittedName>
</protein>
<accession>A0ABW4RVD6</accession>
<evidence type="ECO:0000256" key="5">
    <source>
        <dbReference type="SAM" id="Phobius"/>
    </source>
</evidence>
<evidence type="ECO:0000256" key="3">
    <source>
        <dbReference type="ARBA" id="ARBA00022989"/>
    </source>
</evidence>
<dbReference type="PANTHER" id="PTHR43229">
    <property type="entry name" value="NODULATION PROTEIN J"/>
    <property type="match status" value="1"/>
</dbReference>
<feature type="domain" description="ABC-2 type transporter transmembrane" evidence="6">
    <location>
        <begin position="37"/>
        <end position="229"/>
    </location>
</feature>
<dbReference type="InterPro" id="IPR051784">
    <property type="entry name" value="Nod_factor_ABC_transporter"/>
</dbReference>
<keyword evidence="4 5" id="KW-0472">Membrane</keyword>
<evidence type="ECO:0000256" key="2">
    <source>
        <dbReference type="ARBA" id="ARBA00022692"/>
    </source>
</evidence>
<keyword evidence="3 5" id="KW-1133">Transmembrane helix</keyword>
<gene>
    <name evidence="7" type="ORF">ACFSCS_05180</name>
</gene>
<feature type="transmembrane region" description="Helical" evidence="5">
    <location>
        <begin position="245"/>
        <end position="269"/>
    </location>
</feature>
<evidence type="ECO:0000259" key="6">
    <source>
        <dbReference type="Pfam" id="PF01061"/>
    </source>
</evidence>
<keyword evidence="2 5" id="KW-0812">Transmembrane</keyword>
<sequence>MSSLTLPAAPVVTPAPTTREEILAGRPRPAWGGLNRTLLGLEVRRLLRNRRSLFVTIALPTLMYLMITQGLDASEKVGRGTVGGLLMVSMGLWGAGACTATVGAAVGLERAVGWSRQLRLTPLSPVAYVVAKTLAGMAGGLAGVLAVTGCGIARHDGTPLQVILPAMLVVWLGAAVFAAFGLFVGYLMPTDNAMQLVSLGMTAFCFLGGLFTPMSDDSFWGHVARFTPMWGLRRLAMSPFGDGQFTWLAVANVAAWFVIFVGGAAWLMARDTDRV</sequence>
<dbReference type="RefSeq" id="WP_343872618.1">
    <property type="nucleotide sequence ID" value="NZ_BAAAIX010000009.1"/>
</dbReference>
<reference evidence="8" key="1">
    <citation type="journal article" date="2019" name="Int. J. Syst. Evol. Microbiol.">
        <title>The Global Catalogue of Microorganisms (GCM) 10K type strain sequencing project: providing services to taxonomists for standard genome sequencing and annotation.</title>
        <authorList>
            <consortium name="The Broad Institute Genomics Platform"/>
            <consortium name="The Broad Institute Genome Sequencing Center for Infectious Disease"/>
            <person name="Wu L."/>
            <person name="Ma J."/>
        </authorList>
    </citation>
    <scope>NUCLEOTIDE SEQUENCE [LARGE SCALE GENOMIC DNA]</scope>
    <source>
        <strain evidence="8">CAIM 431</strain>
    </source>
</reference>